<comment type="catalytic activity">
    <reaction evidence="1 9">
        <text>N-(5-phospho-beta-D-ribosyl)anthranilate = 1-(2-carboxyphenylamino)-1-deoxy-D-ribulose 5-phosphate</text>
        <dbReference type="Rhea" id="RHEA:21540"/>
        <dbReference type="ChEBI" id="CHEBI:18277"/>
        <dbReference type="ChEBI" id="CHEBI:58613"/>
        <dbReference type="EC" id="5.3.1.24"/>
    </reaction>
</comment>
<dbReference type="eggNOG" id="COG0135">
    <property type="taxonomic scope" value="Bacteria"/>
</dbReference>
<keyword evidence="8 9" id="KW-0413">Isomerase</keyword>
<dbReference type="STRING" id="1297569.MESS2_1130030"/>
<dbReference type="EMBL" id="CAUM01000017">
    <property type="protein sequence ID" value="CCV03785.1"/>
    <property type="molecule type" value="Genomic_DNA"/>
</dbReference>
<evidence type="ECO:0000256" key="6">
    <source>
        <dbReference type="ARBA" id="ARBA00022822"/>
    </source>
</evidence>
<keyword evidence="6 9" id="KW-0822">Tryptophan biosynthesis</keyword>
<reference evidence="11 12" key="1">
    <citation type="submission" date="2013-02" db="EMBL/GenBank/DDBJ databases">
        <authorList>
            <person name="Genoscope - CEA"/>
        </authorList>
    </citation>
    <scope>NUCLEOTIDE SEQUENCE [LARGE SCALE GENOMIC DNA]</scope>
    <source>
        <strain evidence="11 12">STM 2683</strain>
    </source>
</reference>
<dbReference type="HAMAP" id="MF_00135">
    <property type="entry name" value="PRAI"/>
    <property type="match status" value="1"/>
</dbReference>
<comment type="pathway">
    <text evidence="2 9">Amino-acid biosynthesis; L-tryptophan biosynthesis; L-tryptophan from chorismate: step 3/5.</text>
</comment>
<comment type="caution">
    <text evidence="11">The sequence shown here is derived from an EMBL/GenBank/DDBJ whole genome shotgun (WGS) entry which is preliminary data.</text>
</comment>
<dbReference type="CDD" id="cd00405">
    <property type="entry name" value="PRAI"/>
    <property type="match status" value="1"/>
</dbReference>
<gene>
    <name evidence="9" type="primary">trpF</name>
    <name evidence="11" type="ORF">MESS2_1130030</name>
</gene>
<dbReference type="AlphaFoldDB" id="M5EHR3"/>
<dbReference type="Pfam" id="PF00697">
    <property type="entry name" value="PRAI"/>
    <property type="match status" value="1"/>
</dbReference>
<evidence type="ECO:0000256" key="4">
    <source>
        <dbReference type="ARBA" id="ARBA00022272"/>
    </source>
</evidence>
<dbReference type="InterPro" id="IPR011060">
    <property type="entry name" value="RibuloseP-bd_barrel"/>
</dbReference>
<evidence type="ECO:0000256" key="1">
    <source>
        <dbReference type="ARBA" id="ARBA00001164"/>
    </source>
</evidence>
<protein>
    <recommendedName>
        <fullName evidence="4 9">N-(5'-phosphoribosyl)anthranilate isomerase</fullName>
        <shortName evidence="9">PRAI</shortName>
        <ecNumber evidence="3 9">5.3.1.24</ecNumber>
    </recommendedName>
</protein>
<evidence type="ECO:0000256" key="5">
    <source>
        <dbReference type="ARBA" id="ARBA00022605"/>
    </source>
</evidence>
<dbReference type="GO" id="GO:0004640">
    <property type="term" value="F:phosphoribosylanthranilate isomerase activity"/>
    <property type="evidence" value="ECO:0007669"/>
    <property type="project" value="UniProtKB-UniRule"/>
</dbReference>
<dbReference type="EC" id="5.3.1.24" evidence="3 9"/>
<feature type="domain" description="N-(5'phosphoribosyl) anthranilate isomerase (PRAI)" evidence="10">
    <location>
        <begin position="64"/>
        <end position="267"/>
    </location>
</feature>
<dbReference type="NCBIfam" id="NF002295">
    <property type="entry name" value="PRK01222.1-1"/>
    <property type="match status" value="1"/>
</dbReference>
<evidence type="ECO:0000256" key="9">
    <source>
        <dbReference type="HAMAP-Rule" id="MF_00135"/>
    </source>
</evidence>
<keyword evidence="12" id="KW-1185">Reference proteome</keyword>
<dbReference type="Gene3D" id="3.20.20.70">
    <property type="entry name" value="Aldolase class I"/>
    <property type="match status" value="1"/>
</dbReference>
<evidence type="ECO:0000256" key="7">
    <source>
        <dbReference type="ARBA" id="ARBA00023141"/>
    </source>
</evidence>
<evidence type="ECO:0000313" key="12">
    <source>
        <dbReference type="Proteomes" id="UP000012062"/>
    </source>
</evidence>
<dbReference type="Proteomes" id="UP000012062">
    <property type="component" value="Unassembled WGS sequence"/>
</dbReference>
<evidence type="ECO:0000256" key="8">
    <source>
        <dbReference type="ARBA" id="ARBA00023235"/>
    </source>
</evidence>
<evidence type="ECO:0000259" key="10">
    <source>
        <dbReference type="Pfam" id="PF00697"/>
    </source>
</evidence>
<evidence type="ECO:0000313" key="11">
    <source>
        <dbReference type="EMBL" id="CCV03785.1"/>
    </source>
</evidence>
<evidence type="ECO:0000256" key="2">
    <source>
        <dbReference type="ARBA" id="ARBA00004664"/>
    </source>
</evidence>
<dbReference type="InterPro" id="IPR044643">
    <property type="entry name" value="TrpF_fam"/>
</dbReference>
<dbReference type="InterPro" id="IPR013785">
    <property type="entry name" value="Aldolase_TIM"/>
</dbReference>
<proteinExistence type="inferred from homology"/>
<keyword evidence="7 9" id="KW-0057">Aromatic amino acid biosynthesis</keyword>
<keyword evidence="5 9" id="KW-0028">Amino-acid biosynthesis</keyword>
<dbReference type="PANTHER" id="PTHR42894">
    <property type="entry name" value="N-(5'-PHOSPHORIBOSYL)ANTHRANILATE ISOMERASE"/>
    <property type="match status" value="1"/>
</dbReference>
<comment type="similarity">
    <text evidence="9">Belongs to the TrpF family.</text>
</comment>
<dbReference type="PANTHER" id="PTHR42894:SF1">
    <property type="entry name" value="N-(5'-PHOSPHORIBOSYL)ANTHRANILATE ISOMERASE"/>
    <property type="match status" value="1"/>
</dbReference>
<organism evidence="11 12">
    <name type="scientific">Mesorhizobium metallidurans STM 2683</name>
    <dbReference type="NCBI Taxonomy" id="1297569"/>
    <lineage>
        <taxon>Bacteria</taxon>
        <taxon>Pseudomonadati</taxon>
        <taxon>Pseudomonadota</taxon>
        <taxon>Alphaproteobacteria</taxon>
        <taxon>Hyphomicrobiales</taxon>
        <taxon>Phyllobacteriaceae</taxon>
        <taxon>Mesorhizobium</taxon>
    </lineage>
</organism>
<dbReference type="GO" id="GO:0000162">
    <property type="term" value="P:L-tryptophan biosynthetic process"/>
    <property type="evidence" value="ECO:0007669"/>
    <property type="project" value="UniProtKB-UniRule"/>
</dbReference>
<name>M5EHR3_9HYPH</name>
<sequence length="278" mass="30044">MPATPRRLPPINYDQIRTAAAIERRRAIDEFYRAIYGRIRSAVRRLFSTLLPFRANPRAMALDIKICGLKTDKALAAALAGGASHVGFIFFAKSPRFIDPLEAGRLREAAIAKAKAVAVTVDASDAFLDEIVGKMRPDMLQLHGSETPERLAELKARYGLPVMKVLPISEAADLERIRPFVGIADRFLFDAKPPKGSELPGGNGIAFDWRILAGLDAGVDYMLSGGLNAANIGDALRLANPPAIDISSGVESAPGVKDPALIEQFFRAVRAARNTRAA</sequence>
<evidence type="ECO:0000256" key="3">
    <source>
        <dbReference type="ARBA" id="ARBA00012572"/>
    </source>
</evidence>
<dbReference type="UniPathway" id="UPA00035">
    <property type="reaction ID" value="UER00042"/>
</dbReference>
<dbReference type="InterPro" id="IPR001240">
    <property type="entry name" value="PRAI_dom"/>
</dbReference>
<accession>M5EHR3</accession>
<dbReference type="SUPFAM" id="SSF51366">
    <property type="entry name" value="Ribulose-phoshate binding barrel"/>
    <property type="match status" value="1"/>
</dbReference>